<dbReference type="Pfam" id="PF04570">
    <property type="entry name" value="zf-FLZ"/>
    <property type="match status" value="1"/>
</dbReference>
<evidence type="ECO:0000259" key="5">
    <source>
        <dbReference type="PROSITE" id="PS51795"/>
    </source>
</evidence>
<evidence type="ECO:0000256" key="3">
    <source>
        <dbReference type="PROSITE-ProRule" id="PRU01131"/>
    </source>
</evidence>
<feature type="zinc finger region" description="FLZ-type" evidence="3">
    <location>
        <begin position="302"/>
        <end position="346"/>
    </location>
</feature>
<keyword evidence="2" id="KW-0479">Metal-binding</keyword>
<dbReference type="Proteomes" id="UP001497512">
    <property type="component" value="Chromosome 8"/>
</dbReference>
<sequence length="376" mass="40250">MTGKRPRAPLRRTSSESSFIESGFSSSTQEDCSPLPEHPKEKLKPTLLKEPVSAAAPPRRLVIGFNPKPLPDNNNGNGVVNRNAFLKAAASSAAPASEKSPPSQRSGLESLLSMSSRERKVNEGGVVGLGILASVMHTTVEDEPQPKTNIVKRENQQQQPDHVTIAIMSNEMMPTPKPSSQAAALLPYQTQKQQQQQQQSQSIPIHAPGPVSSWHRIGAGRPSQQHHRFSGGIRPLATRGAGNGQGAGGGRGAALAWLRRQADDREGERDTFLLRPPSSFKSPHVVVPDVAAASSAAAAAVHFLDACFFCKRHLVDGKDIYMYRGDKAFCSTECRSQQILLDERLENCTVAALKSNSGAPSSHQNRVVASGTAAAA</sequence>
<keyword evidence="7" id="KW-1185">Reference proteome</keyword>
<feature type="region of interest" description="Disordered" evidence="4">
    <location>
        <begin position="1"/>
        <end position="57"/>
    </location>
</feature>
<gene>
    <name evidence="6" type="ORF">CSSPTR1EN2_LOCUS22172</name>
</gene>
<evidence type="ECO:0000256" key="1">
    <source>
        <dbReference type="ARBA" id="ARBA00009374"/>
    </source>
</evidence>
<name>A0ABP0V4F7_9BRYO</name>
<dbReference type="EMBL" id="OZ019900">
    <property type="protein sequence ID" value="CAK9234348.1"/>
    <property type="molecule type" value="Genomic_DNA"/>
</dbReference>
<dbReference type="InterPro" id="IPR044604">
    <property type="entry name" value="FLZ12/13/14"/>
</dbReference>
<feature type="domain" description="FLZ-type" evidence="5">
    <location>
        <begin position="302"/>
        <end position="346"/>
    </location>
</feature>
<feature type="compositionally biased region" description="Low complexity" evidence="4">
    <location>
        <begin position="189"/>
        <end position="201"/>
    </location>
</feature>
<dbReference type="PANTHER" id="PTHR47208">
    <property type="entry name" value="OS02G0174800 PROTEIN"/>
    <property type="match status" value="1"/>
</dbReference>
<proteinExistence type="inferred from homology"/>
<feature type="compositionally biased region" description="Basic residues" evidence="4">
    <location>
        <begin position="1"/>
        <end position="10"/>
    </location>
</feature>
<evidence type="ECO:0000256" key="4">
    <source>
        <dbReference type="SAM" id="MobiDB-lite"/>
    </source>
</evidence>
<evidence type="ECO:0000313" key="6">
    <source>
        <dbReference type="EMBL" id="CAK9234348.1"/>
    </source>
</evidence>
<protein>
    <recommendedName>
        <fullName evidence="5">FLZ-type domain-containing protein</fullName>
    </recommendedName>
</protein>
<feature type="compositionally biased region" description="Polar residues" evidence="4">
    <location>
        <begin position="357"/>
        <end position="367"/>
    </location>
</feature>
<evidence type="ECO:0000313" key="7">
    <source>
        <dbReference type="Proteomes" id="UP001497512"/>
    </source>
</evidence>
<dbReference type="PANTHER" id="PTHR47208:SF1">
    <property type="entry name" value="OS02G0174800 PROTEIN"/>
    <property type="match status" value="1"/>
</dbReference>
<feature type="region of interest" description="Disordered" evidence="4">
    <location>
        <begin position="141"/>
        <end position="160"/>
    </location>
</feature>
<dbReference type="InterPro" id="IPR007650">
    <property type="entry name" value="Zf-FLZ_dom"/>
</dbReference>
<feature type="region of interest" description="Disordered" evidence="4">
    <location>
        <begin position="187"/>
        <end position="234"/>
    </location>
</feature>
<dbReference type="PROSITE" id="PS51795">
    <property type="entry name" value="ZF_FLZ"/>
    <property type="match status" value="1"/>
</dbReference>
<feature type="compositionally biased region" description="Low complexity" evidence="4">
    <location>
        <begin position="15"/>
        <end position="27"/>
    </location>
</feature>
<evidence type="ECO:0000256" key="2">
    <source>
        <dbReference type="ARBA" id="ARBA00022723"/>
    </source>
</evidence>
<comment type="similarity">
    <text evidence="1">Belongs to the FLZ family.</text>
</comment>
<organism evidence="6 7">
    <name type="scientific">Sphagnum troendelagicum</name>
    <dbReference type="NCBI Taxonomy" id="128251"/>
    <lineage>
        <taxon>Eukaryota</taxon>
        <taxon>Viridiplantae</taxon>
        <taxon>Streptophyta</taxon>
        <taxon>Embryophyta</taxon>
        <taxon>Bryophyta</taxon>
        <taxon>Sphagnophytina</taxon>
        <taxon>Sphagnopsida</taxon>
        <taxon>Sphagnales</taxon>
        <taxon>Sphagnaceae</taxon>
        <taxon>Sphagnum</taxon>
    </lineage>
</organism>
<feature type="region of interest" description="Disordered" evidence="4">
    <location>
        <begin position="357"/>
        <end position="376"/>
    </location>
</feature>
<reference evidence="6" key="1">
    <citation type="submission" date="2024-02" db="EMBL/GenBank/DDBJ databases">
        <authorList>
            <consortium name="ELIXIR-Norway"/>
            <consortium name="Elixir Norway"/>
        </authorList>
    </citation>
    <scope>NUCLEOTIDE SEQUENCE</scope>
</reference>
<accession>A0ABP0V4F7</accession>